<sequence length="249" mass="28943">LVPRAERRYDQLLEKVRNEKQREFSRMLAQEYKEQLKDDYSKLAELSDGTEISTKQEAIEFLVKDFPNFGKILETSDPINWLPEYIPKIRETAIGNVEDIFDYLMSEVQNPQAFDYKKKVWPIVIPHINYLKKGIDCLEFSLDPYAIFTIEVNRAEHRKEFDGWIFTFPSSEKVLCLTVDILTPNLLIMTPPTIILPLRLLRGLTSGDVQPDGCEVIREEKGVLTYQVEGFNTEVVLSQEFVIFIMELG</sequence>
<organism evidence="1">
    <name type="scientific">marine sediment metagenome</name>
    <dbReference type="NCBI Taxonomy" id="412755"/>
    <lineage>
        <taxon>unclassified sequences</taxon>
        <taxon>metagenomes</taxon>
        <taxon>ecological metagenomes</taxon>
    </lineage>
</organism>
<gene>
    <name evidence="1" type="ORF">S12H4_48709</name>
</gene>
<feature type="non-terminal residue" evidence="1">
    <location>
        <position position="249"/>
    </location>
</feature>
<feature type="non-terminal residue" evidence="1">
    <location>
        <position position="1"/>
    </location>
</feature>
<name>X1TLS7_9ZZZZ</name>
<comment type="caution">
    <text evidence="1">The sequence shown here is derived from an EMBL/GenBank/DDBJ whole genome shotgun (WGS) entry which is preliminary data.</text>
</comment>
<evidence type="ECO:0000313" key="1">
    <source>
        <dbReference type="EMBL" id="GAJ06298.1"/>
    </source>
</evidence>
<accession>X1TLS7</accession>
<protein>
    <submittedName>
        <fullName evidence="1">Uncharacterized protein</fullName>
    </submittedName>
</protein>
<dbReference type="AlphaFoldDB" id="X1TLS7"/>
<proteinExistence type="predicted"/>
<reference evidence="1" key="1">
    <citation type="journal article" date="2014" name="Front. Microbiol.">
        <title>High frequency of phylogenetically diverse reductive dehalogenase-homologous genes in deep subseafloor sedimentary metagenomes.</title>
        <authorList>
            <person name="Kawai M."/>
            <person name="Futagami T."/>
            <person name="Toyoda A."/>
            <person name="Takaki Y."/>
            <person name="Nishi S."/>
            <person name="Hori S."/>
            <person name="Arai W."/>
            <person name="Tsubouchi T."/>
            <person name="Morono Y."/>
            <person name="Uchiyama I."/>
            <person name="Ito T."/>
            <person name="Fujiyama A."/>
            <person name="Inagaki F."/>
            <person name="Takami H."/>
        </authorList>
    </citation>
    <scope>NUCLEOTIDE SEQUENCE</scope>
    <source>
        <strain evidence="1">Expedition CK06-06</strain>
    </source>
</reference>
<dbReference type="EMBL" id="BARW01030471">
    <property type="protein sequence ID" value="GAJ06298.1"/>
    <property type="molecule type" value="Genomic_DNA"/>
</dbReference>